<feature type="coiled-coil region" evidence="1">
    <location>
        <begin position="44"/>
        <end position="95"/>
    </location>
</feature>
<dbReference type="KEGG" id="tbn:TBH_C0359"/>
<evidence type="ECO:0000313" key="3">
    <source>
        <dbReference type="Proteomes" id="UP000031631"/>
    </source>
</evidence>
<gene>
    <name evidence="2" type="ORF">TBH_C0359</name>
</gene>
<organism evidence="2 3">
    <name type="scientific">Thiolapillus brandeum</name>
    <dbReference type="NCBI Taxonomy" id="1076588"/>
    <lineage>
        <taxon>Bacteria</taxon>
        <taxon>Pseudomonadati</taxon>
        <taxon>Pseudomonadota</taxon>
        <taxon>Gammaproteobacteria</taxon>
        <taxon>Chromatiales</taxon>
        <taxon>Sedimenticolaceae</taxon>
        <taxon>Thiolapillus</taxon>
    </lineage>
</organism>
<dbReference type="OrthoDB" id="8525200at2"/>
<dbReference type="AlphaFoldDB" id="A0A7U6GGS5"/>
<dbReference type="Gene3D" id="3.30.450.40">
    <property type="match status" value="1"/>
</dbReference>
<dbReference type="EMBL" id="AP012273">
    <property type="protein sequence ID" value="BAO43305.1"/>
    <property type="molecule type" value="Genomic_DNA"/>
</dbReference>
<dbReference type="RefSeq" id="WP_041064840.1">
    <property type="nucleotide sequence ID" value="NZ_AP012273.1"/>
</dbReference>
<proteinExistence type="predicted"/>
<evidence type="ECO:0008006" key="4">
    <source>
        <dbReference type="Google" id="ProtNLM"/>
    </source>
</evidence>
<name>A0A7U6GGS5_9GAMM</name>
<evidence type="ECO:0000313" key="2">
    <source>
        <dbReference type="EMBL" id="BAO43305.1"/>
    </source>
</evidence>
<dbReference type="Pfam" id="PF04340">
    <property type="entry name" value="DUF484"/>
    <property type="match status" value="1"/>
</dbReference>
<accession>A0A7U6GGS5</accession>
<dbReference type="Proteomes" id="UP000031631">
    <property type="component" value="Chromosome"/>
</dbReference>
<dbReference type="PANTHER" id="PTHR38765">
    <property type="entry name" value="DUF484 DOMAIN-CONTAINING PROTEIN"/>
    <property type="match status" value="1"/>
</dbReference>
<sequence length="224" mass="25227">MSSDIDQDFEKQICDYLLTHPRFFVRHTSVLDDIKVPHKTGGAVSLLEHKLRMLQDKAEAYQKQLQELINVARDNDQLNQRLHSLTLRLIESETRQDILTTLQDELRERFNADAVELKLFSTRELEEAQISKTGMAIFHTFMETDKPTCGPLNGDKLKTLFGDQAGDAGSAALIPIRTTDLSGILAIGSRDRERFHSGKGVDFLIRLGELVSLSLQSMSSASRL</sequence>
<protein>
    <recommendedName>
        <fullName evidence="4">DUF484 family protein</fullName>
    </recommendedName>
</protein>
<keyword evidence="3" id="KW-1185">Reference proteome</keyword>
<evidence type="ECO:0000256" key="1">
    <source>
        <dbReference type="SAM" id="Coils"/>
    </source>
</evidence>
<dbReference type="PANTHER" id="PTHR38765:SF1">
    <property type="entry name" value="DUF484 DOMAIN-CONTAINING PROTEIN"/>
    <property type="match status" value="1"/>
</dbReference>
<keyword evidence="1" id="KW-0175">Coiled coil</keyword>
<dbReference type="InterPro" id="IPR029016">
    <property type="entry name" value="GAF-like_dom_sf"/>
</dbReference>
<dbReference type="InterPro" id="IPR007435">
    <property type="entry name" value="DUF484"/>
</dbReference>
<reference evidence="2 3" key="1">
    <citation type="journal article" date="2014" name="PLoS ONE">
        <title>Physiological and genomic features of a novel sulfur-oxidizing gammaproteobacterium belonging to a previously uncultivated symbiotic lineage isolated from a hydrothermal vent.</title>
        <authorList>
            <person name="Nunoura T."/>
            <person name="Takaki Y."/>
            <person name="Kazama H."/>
            <person name="Kakuta J."/>
            <person name="Shimamura S."/>
            <person name="Makita H."/>
            <person name="Hirai M."/>
            <person name="Miyazaki M."/>
            <person name="Takai K."/>
        </authorList>
    </citation>
    <scope>NUCLEOTIDE SEQUENCE [LARGE SCALE GENOMIC DNA]</scope>
    <source>
        <strain evidence="2 3">Hiromi1</strain>
    </source>
</reference>